<gene>
    <name evidence="3" type="ORF">ADM99_15690</name>
</gene>
<name>A0A0P6WL90_9CHLR</name>
<dbReference type="GO" id="GO:0016020">
    <property type="term" value="C:membrane"/>
    <property type="evidence" value="ECO:0007669"/>
    <property type="project" value="InterPro"/>
</dbReference>
<dbReference type="GO" id="GO:0022904">
    <property type="term" value="P:respiratory electron transport chain"/>
    <property type="evidence" value="ECO:0007669"/>
    <property type="project" value="InterPro"/>
</dbReference>
<feature type="transmembrane region" description="Helical" evidence="1">
    <location>
        <begin position="36"/>
        <end position="59"/>
    </location>
</feature>
<dbReference type="AlphaFoldDB" id="A0A0P6WL90"/>
<comment type="caution">
    <text evidence="3">The sequence shown here is derived from an EMBL/GenBank/DDBJ whole genome shotgun (WGS) entry which is preliminary data.</text>
</comment>
<dbReference type="OrthoDB" id="9779183at2"/>
<proteinExistence type="predicted"/>
<evidence type="ECO:0000313" key="3">
    <source>
        <dbReference type="EMBL" id="KPL70555.1"/>
    </source>
</evidence>
<organism evidence="3 4">
    <name type="scientific">Leptolinea tardivitalis</name>
    <dbReference type="NCBI Taxonomy" id="229920"/>
    <lineage>
        <taxon>Bacteria</taxon>
        <taxon>Bacillati</taxon>
        <taxon>Chloroflexota</taxon>
        <taxon>Anaerolineae</taxon>
        <taxon>Anaerolineales</taxon>
        <taxon>Anaerolineaceae</taxon>
        <taxon>Leptolinea</taxon>
    </lineage>
</organism>
<feature type="transmembrane region" description="Helical" evidence="1">
    <location>
        <begin position="71"/>
        <end position="95"/>
    </location>
</feature>
<keyword evidence="4" id="KW-1185">Reference proteome</keyword>
<dbReference type="RefSeq" id="WP_062422457.1">
    <property type="nucleotide sequence ID" value="NZ_BBYA01000010.1"/>
</dbReference>
<reference evidence="3 4" key="1">
    <citation type="submission" date="2015-07" db="EMBL/GenBank/DDBJ databases">
        <title>Genome sequence of Leptolinea tardivitalis DSM 16556.</title>
        <authorList>
            <person name="Hemp J."/>
            <person name="Ward L.M."/>
            <person name="Pace L.A."/>
            <person name="Fischer W.W."/>
        </authorList>
    </citation>
    <scope>NUCLEOTIDE SEQUENCE [LARGE SCALE GENOMIC DNA]</scope>
    <source>
        <strain evidence="3 4">YMTK-2</strain>
    </source>
</reference>
<feature type="transmembrane region" description="Helical" evidence="1">
    <location>
        <begin position="115"/>
        <end position="135"/>
    </location>
</feature>
<evidence type="ECO:0000256" key="1">
    <source>
        <dbReference type="SAM" id="Phobius"/>
    </source>
</evidence>
<keyword evidence="1" id="KW-1133">Transmembrane helix</keyword>
<evidence type="ECO:0000313" key="4">
    <source>
        <dbReference type="Proteomes" id="UP000050430"/>
    </source>
</evidence>
<keyword evidence="1" id="KW-0812">Transmembrane</keyword>
<sequence>MKRKNLLVDTAILIGFLLSTAPHFTGNTIHEWLGTALAVTLIVHILMHWEWIISVGANYFKKLWQVSRLQFIVDVGVFTAFLILITSGLMMSKIVMSTLGIPLTPSHAWKPIHSITSNAAVILTGIHFALNWSLVVRMIKTYVIKPVLSIFQKNSARSISVADHPGMND</sequence>
<feature type="domain" description="Flavinylation-associated cytochrome" evidence="2">
    <location>
        <begin position="72"/>
        <end position="132"/>
    </location>
</feature>
<protein>
    <recommendedName>
        <fullName evidence="2">Flavinylation-associated cytochrome domain-containing protein</fullName>
    </recommendedName>
</protein>
<dbReference type="InterPro" id="IPR016174">
    <property type="entry name" value="Di-haem_cyt_TM"/>
</dbReference>
<dbReference type="InterPro" id="IPR025517">
    <property type="entry name" value="DUF4405"/>
</dbReference>
<dbReference type="Proteomes" id="UP000050430">
    <property type="component" value="Unassembled WGS sequence"/>
</dbReference>
<dbReference type="Pfam" id="PF14358">
    <property type="entry name" value="DUF4405"/>
    <property type="match status" value="1"/>
</dbReference>
<dbReference type="EMBL" id="LGCK01000014">
    <property type="protein sequence ID" value="KPL70555.1"/>
    <property type="molecule type" value="Genomic_DNA"/>
</dbReference>
<dbReference type="SUPFAM" id="SSF81342">
    <property type="entry name" value="Transmembrane di-heme cytochromes"/>
    <property type="match status" value="1"/>
</dbReference>
<dbReference type="STRING" id="229920.ADM99_15690"/>
<keyword evidence="1" id="KW-0472">Membrane</keyword>
<evidence type="ECO:0000259" key="2">
    <source>
        <dbReference type="Pfam" id="PF14358"/>
    </source>
</evidence>
<accession>A0A0P6WL90</accession>